<evidence type="ECO:0000256" key="2">
    <source>
        <dbReference type="ARBA" id="ARBA00022692"/>
    </source>
</evidence>
<evidence type="ECO:0000313" key="9">
    <source>
        <dbReference type="EMBL" id="MDN4175784.1"/>
    </source>
</evidence>
<evidence type="ECO:0000256" key="1">
    <source>
        <dbReference type="ARBA" id="ARBA00004141"/>
    </source>
</evidence>
<dbReference type="Pfam" id="PF05140">
    <property type="entry name" value="ResB"/>
    <property type="match status" value="1"/>
</dbReference>
<protein>
    <submittedName>
        <fullName evidence="9">Cytochrome c biogenesis protein ResB</fullName>
    </submittedName>
</protein>
<gene>
    <name evidence="9" type="ORF">QWY28_22680</name>
</gene>
<accession>A0ABT8FMC5</accession>
<name>A0ABT8FMC5_9ACTN</name>
<sequence length="239" mass="25607">MRGEPQFLPTYGPARNGGSRSTHPNLLDPVLEMTAYAGDLNLNDGAPQSVFVLSTTDAEQVRDGTGNPLTLTLRPGQTRQLPDGLGSIRFDGIEPWTRLQISTSPGDPIVLGGVLAALLGVTASLFVRPRRIWVRPMPGADAHLELGALARGGGGDLTREIDRLLRDLDVIQSGPIYERGDVGPARSSATDIDRDSRQRHASGSQQPHPNGPPHNHGGRAAAAPVRNSEHDLHSRDDNR</sequence>
<dbReference type="RefSeq" id="WP_300955205.1">
    <property type="nucleotide sequence ID" value="NZ_JAUHJQ010000024.1"/>
</dbReference>
<feature type="transmembrane region" description="Helical" evidence="7">
    <location>
        <begin position="109"/>
        <end position="127"/>
    </location>
</feature>
<feature type="compositionally biased region" description="Basic and acidic residues" evidence="6">
    <location>
        <begin position="227"/>
        <end position="239"/>
    </location>
</feature>
<feature type="domain" description="ResB-like" evidence="8">
    <location>
        <begin position="7"/>
        <end position="162"/>
    </location>
</feature>
<feature type="region of interest" description="Disordered" evidence="6">
    <location>
        <begin position="1"/>
        <end position="24"/>
    </location>
</feature>
<keyword evidence="5 7" id="KW-0472">Membrane</keyword>
<dbReference type="EMBL" id="JAUHJQ010000024">
    <property type="protein sequence ID" value="MDN4175784.1"/>
    <property type="molecule type" value="Genomic_DNA"/>
</dbReference>
<comment type="caution">
    <text evidence="9">The sequence shown here is derived from an EMBL/GenBank/DDBJ whole genome shotgun (WGS) entry which is preliminary data.</text>
</comment>
<dbReference type="Proteomes" id="UP001168620">
    <property type="component" value="Unassembled WGS sequence"/>
</dbReference>
<evidence type="ECO:0000256" key="3">
    <source>
        <dbReference type="ARBA" id="ARBA00022748"/>
    </source>
</evidence>
<keyword evidence="3" id="KW-0201">Cytochrome c-type biogenesis</keyword>
<keyword evidence="10" id="KW-1185">Reference proteome</keyword>
<evidence type="ECO:0000256" key="7">
    <source>
        <dbReference type="SAM" id="Phobius"/>
    </source>
</evidence>
<evidence type="ECO:0000256" key="5">
    <source>
        <dbReference type="ARBA" id="ARBA00023136"/>
    </source>
</evidence>
<dbReference type="InterPro" id="IPR007816">
    <property type="entry name" value="ResB-like_domain"/>
</dbReference>
<evidence type="ECO:0000259" key="8">
    <source>
        <dbReference type="Pfam" id="PF05140"/>
    </source>
</evidence>
<evidence type="ECO:0000313" key="10">
    <source>
        <dbReference type="Proteomes" id="UP001168620"/>
    </source>
</evidence>
<feature type="region of interest" description="Disordered" evidence="6">
    <location>
        <begin position="176"/>
        <end position="239"/>
    </location>
</feature>
<proteinExistence type="predicted"/>
<evidence type="ECO:0000256" key="6">
    <source>
        <dbReference type="SAM" id="MobiDB-lite"/>
    </source>
</evidence>
<keyword evidence="4 7" id="KW-1133">Transmembrane helix</keyword>
<keyword evidence="2 7" id="KW-0812">Transmembrane</keyword>
<organism evidence="9 10">
    <name type="scientific">Nocardioides oceani</name>
    <dbReference type="NCBI Taxonomy" id="3058369"/>
    <lineage>
        <taxon>Bacteria</taxon>
        <taxon>Bacillati</taxon>
        <taxon>Actinomycetota</taxon>
        <taxon>Actinomycetes</taxon>
        <taxon>Propionibacteriales</taxon>
        <taxon>Nocardioidaceae</taxon>
        <taxon>Nocardioides</taxon>
    </lineage>
</organism>
<comment type="subcellular location">
    <subcellularLocation>
        <location evidence="1">Membrane</location>
        <topology evidence="1">Multi-pass membrane protein</topology>
    </subcellularLocation>
</comment>
<reference evidence="9" key="1">
    <citation type="submission" date="2023-06" db="EMBL/GenBank/DDBJ databases">
        <title>Draft genome sequence of Nocardioides sp. SOB77.</title>
        <authorList>
            <person name="Zhang G."/>
        </authorList>
    </citation>
    <scope>NUCLEOTIDE SEQUENCE</scope>
    <source>
        <strain evidence="9">SOB77</strain>
    </source>
</reference>
<evidence type="ECO:0000256" key="4">
    <source>
        <dbReference type="ARBA" id="ARBA00022989"/>
    </source>
</evidence>